<dbReference type="InterPro" id="IPR003034">
    <property type="entry name" value="SAP_dom"/>
</dbReference>
<organism evidence="3 4">
    <name type="scientific">Kwoniella dendrophila CBS 6074</name>
    <dbReference type="NCBI Taxonomy" id="1295534"/>
    <lineage>
        <taxon>Eukaryota</taxon>
        <taxon>Fungi</taxon>
        <taxon>Dikarya</taxon>
        <taxon>Basidiomycota</taxon>
        <taxon>Agaricomycotina</taxon>
        <taxon>Tremellomycetes</taxon>
        <taxon>Tremellales</taxon>
        <taxon>Cryptococcaceae</taxon>
        <taxon>Kwoniella</taxon>
    </lineage>
</organism>
<dbReference type="CDD" id="cd12432">
    <property type="entry name" value="RRM_ACINU"/>
    <property type="match status" value="1"/>
</dbReference>
<evidence type="ECO:0000256" key="1">
    <source>
        <dbReference type="SAM" id="MobiDB-lite"/>
    </source>
</evidence>
<feature type="compositionally biased region" description="Basic and acidic residues" evidence="1">
    <location>
        <begin position="150"/>
        <end position="159"/>
    </location>
</feature>
<feature type="compositionally biased region" description="Basic and acidic residues" evidence="1">
    <location>
        <begin position="99"/>
        <end position="109"/>
    </location>
</feature>
<feature type="compositionally biased region" description="Acidic residues" evidence="1">
    <location>
        <begin position="229"/>
        <end position="248"/>
    </location>
</feature>
<dbReference type="AlphaFoldDB" id="A0AAX4JZE4"/>
<dbReference type="PROSITE" id="PS50800">
    <property type="entry name" value="SAP"/>
    <property type="match status" value="1"/>
</dbReference>
<dbReference type="SMART" id="SM00513">
    <property type="entry name" value="SAP"/>
    <property type="match status" value="1"/>
</dbReference>
<feature type="region of interest" description="Disordered" evidence="1">
    <location>
        <begin position="42"/>
        <end position="114"/>
    </location>
</feature>
<dbReference type="Pfam" id="PF02037">
    <property type="entry name" value="SAP"/>
    <property type="match status" value="1"/>
</dbReference>
<protein>
    <recommendedName>
        <fullName evidence="2">SAP domain-containing protein</fullName>
    </recommendedName>
</protein>
<evidence type="ECO:0000313" key="4">
    <source>
        <dbReference type="Proteomes" id="UP001355207"/>
    </source>
</evidence>
<dbReference type="InterPro" id="IPR036361">
    <property type="entry name" value="SAP_dom_sf"/>
</dbReference>
<dbReference type="RefSeq" id="XP_066077332.1">
    <property type="nucleotide sequence ID" value="XM_066221235.1"/>
</dbReference>
<name>A0AAX4JZE4_9TREE</name>
<feature type="region of interest" description="Disordered" evidence="1">
    <location>
        <begin position="514"/>
        <end position="533"/>
    </location>
</feature>
<feature type="compositionally biased region" description="Basic and acidic residues" evidence="1">
    <location>
        <begin position="171"/>
        <end position="197"/>
    </location>
</feature>
<feature type="domain" description="SAP" evidence="2">
    <location>
        <begin position="9"/>
        <end position="43"/>
    </location>
</feature>
<dbReference type="SUPFAM" id="SSF68906">
    <property type="entry name" value="SAP domain"/>
    <property type="match status" value="1"/>
</dbReference>
<evidence type="ECO:0000313" key="3">
    <source>
        <dbReference type="EMBL" id="WWC90569.1"/>
    </source>
</evidence>
<dbReference type="PANTHER" id="PTHR47031">
    <property type="entry name" value="SAP DNA-BINDING DOMAIN-CONTAINING PROTEIN"/>
    <property type="match status" value="1"/>
</dbReference>
<dbReference type="Gene3D" id="1.10.720.30">
    <property type="entry name" value="SAP domain"/>
    <property type="match status" value="1"/>
</dbReference>
<proteinExistence type="predicted"/>
<keyword evidence="4" id="KW-1185">Reference proteome</keyword>
<feature type="compositionally biased region" description="Low complexity" evidence="1">
    <location>
        <begin position="270"/>
        <end position="281"/>
    </location>
</feature>
<gene>
    <name evidence="3" type="ORF">L201_005505</name>
</gene>
<dbReference type="PANTHER" id="PTHR47031:SF3">
    <property type="entry name" value="SAP DOMAIN-CONTAINING PROTEIN"/>
    <property type="match status" value="1"/>
</dbReference>
<dbReference type="Proteomes" id="UP001355207">
    <property type="component" value="Chromosome 7"/>
</dbReference>
<feature type="compositionally biased region" description="Basic and acidic residues" evidence="1">
    <location>
        <begin position="47"/>
        <end position="56"/>
    </location>
</feature>
<dbReference type="EMBL" id="CP144104">
    <property type="protein sequence ID" value="WWC90569.1"/>
    <property type="molecule type" value="Genomic_DNA"/>
</dbReference>
<feature type="region of interest" description="Disordered" evidence="1">
    <location>
        <begin position="449"/>
        <end position="479"/>
    </location>
</feature>
<reference evidence="3 4" key="1">
    <citation type="submission" date="2024-01" db="EMBL/GenBank/DDBJ databases">
        <title>Comparative genomics of Cryptococcus and Kwoniella reveals pathogenesis evolution and contrasting modes of karyotype evolution via chromosome fusion or intercentromeric recombination.</title>
        <authorList>
            <person name="Coelho M.A."/>
            <person name="David-Palma M."/>
            <person name="Shea T."/>
            <person name="Bowers K."/>
            <person name="McGinley-Smith S."/>
            <person name="Mohammad A.W."/>
            <person name="Gnirke A."/>
            <person name="Yurkov A.M."/>
            <person name="Nowrousian M."/>
            <person name="Sun S."/>
            <person name="Cuomo C.A."/>
            <person name="Heitman J."/>
        </authorList>
    </citation>
    <scope>NUCLEOTIDE SEQUENCE [LARGE SCALE GENOMIC DNA]</scope>
    <source>
        <strain evidence="3 4">CBS 6074</strain>
    </source>
</reference>
<feature type="region of interest" description="Disordered" evidence="1">
    <location>
        <begin position="128"/>
        <end position="290"/>
    </location>
</feature>
<dbReference type="InterPro" id="IPR034257">
    <property type="entry name" value="Acinus_RRM"/>
</dbReference>
<dbReference type="GeneID" id="91096175"/>
<accession>A0AAX4JZE4</accession>
<evidence type="ECO:0000259" key="2">
    <source>
        <dbReference type="PROSITE" id="PS50800"/>
    </source>
</evidence>
<sequence length="585" mass="65326">MSEFSPVDVKSLKVTELKEELTKRGLETKGLKKDLADRLQAFQDSAETSKNEKTTAEADAQTASTEKNGNEEAEQPEEGVGRSMLDGYPENSSTQHHPKPTDEEVREEVSVEPAVLDEEVAKVIAEEEIKELELNSTPSPPKRLSPLPLDQKEKDKEVGKVMVDGYPENPTFKHHEPPKPIDKDIINTEPKILDKEVATVIAEEEMKDYTPPTPSPPKRISPLPKTVDKDDDDQDEDMQIDADDDDDDNVRNPTNGEQKGESSRKRLRSGSRSPSPSSSSRVENKAKKARISNIQLPESLSHIKETPSSVLYIANLKRPLLHSTLHSYLIPFKSNLAELPKAKMPFSQDEYEGLWLSGVKSHAYATYPSVEDAIQIAEKIENRKWPEDTGDRLKIHFIPEDKLKELIEKEESAWSNGRQKLTLKVIEPQENNDGEGEWKYELIGSGGLGRLPNASTSSNKRNERDIPGNLRGIPPSGPSARNVGPGLGGRATIPLTGVNAINSSTSDNGFGIKGRANNLTGIPNQPRGLRDERDRRYGREIMKNGQGEGLRGWSDERRKEKELLKMRPTRYRPRLFWKKGPGAVL</sequence>